<dbReference type="CDD" id="cd00009">
    <property type="entry name" value="AAA"/>
    <property type="match status" value="1"/>
</dbReference>
<dbReference type="PROSITE" id="PS50045">
    <property type="entry name" value="SIGMA54_INTERACT_4"/>
    <property type="match status" value="1"/>
</dbReference>
<dbReference type="PANTHER" id="PTHR32071">
    <property type="entry name" value="TRANSCRIPTIONAL REGULATORY PROTEIN"/>
    <property type="match status" value="1"/>
</dbReference>
<dbReference type="SUPFAM" id="SSF46689">
    <property type="entry name" value="Homeodomain-like"/>
    <property type="match status" value="1"/>
</dbReference>
<dbReference type="InterPro" id="IPR003593">
    <property type="entry name" value="AAA+_ATPase"/>
</dbReference>
<dbReference type="PROSITE" id="PS00675">
    <property type="entry name" value="SIGMA54_INTERACT_1"/>
    <property type="match status" value="1"/>
</dbReference>
<dbReference type="Pfam" id="PF25601">
    <property type="entry name" value="AAA_lid_14"/>
    <property type="match status" value="1"/>
</dbReference>
<dbReference type="Pfam" id="PF00072">
    <property type="entry name" value="Response_reg"/>
    <property type="match status" value="1"/>
</dbReference>
<feature type="domain" description="Sigma-54 factor interaction" evidence="8">
    <location>
        <begin position="144"/>
        <end position="372"/>
    </location>
</feature>
<dbReference type="PANTHER" id="PTHR32071:SF57">
    <property type="entry name" value="C4-DICARBOXYLATE TRANSPORT TRANSCRIPTIONAL REGULATORY PROTEIN DCTD"/>
    <property type="match status" value="1"/>
</dbReference>
<keyword evidence="4" id="KW-0902">Two-component regulatory system</keyword>
<evidence type="ECO:0000256" key="1">
    <source>
        <dbReference type="ARBA" id="ARBA00022553"/>
    </source>
</evidence>
<keyword evidence="3" id="KW-0067">ATP-binding</keyword>
<evidence type="ECO:0000259" key="9">
    <source>
        <dbReference type="PROSITE" id="PS50110"/>
    </source>
</evidence>
<dbReference type="Gene3D" id="1.10.8.60">
    <property type="match status" value="1"/>
</dbReference>
<evidence type="ECO:0000256" key="4">
    <source>
        <dbReference type="ARBA" id="ARBA00023012"/>
    </source>
</evidence>
<dbReference type="SUPFAM" id="SSF52540">
    <property type="entry name" value="P-loop containing nucleoside triphosphate hydrolases"/>
    <property type="match status" value="1"/>
</dbReference>
<keyword evidence="5" id="KW-0805">Transcription regulation</keyword>
<dbReference type="Gene3D" id="1.10.10.60">
    <property type="entry name" value="Homeodomain-like"/>
    <property type="match status" value="1"/>
</dbReference>
<protein>
    <submittedName>
        <fullName evidence="10">Fused response regulator of ato opeon, in two-component system with AtoS: response regulator sigma54 interaction protein</fullName>
    </submittedName>
</protein>
<dbReference type="InterPro" id="IPR025662">
    <property type="entry name" value="Sigma_54_int_dom_ATP-bd_1"/>
</dbReference>
<evidence type="ECO:0000256" key="5">
    <source>
        <dbReference type="ARBA" id="ARBA00023015"/>
    </source>
</evidence>
<dbReference type="GO" id="GO:0005524">
    <property type="term" value="F:ATP binding"/>
    <property type="evidence" value="ECO:0007669"/>
    <property type="project" value="UniProtKB-KW"/>
</dbReference>
<dbReference type="PROSITE" id="PS50110">
    <property type="entry name" value="RESPONSE_REGULATORY"/>
    <property type="match status" value="1"/>
</dbReference>
<evidence type="ECO:0000313" key="10">
    <source>
        <dbReference type="EMBL" id="SJM93334.1"/>
    </source>
</evidence>
<dbReference type="InterPro" id="IPR002197">
    <property type="entry name" value="HTH_Fis"/>
</dbReference>
<keyword evidence="1 7" id="KW-0597">Phosphoprotein</keyword>
<dbReference type="SMART" id="SM00382">
    <property type="entry name" value="AAA"/>
    <property type="match status" value="1"/>
</dbReference>
<proteinExistence type="predicted"/>
<dbReference type="PRINTS" id="PR01590">
    <property type="entry name" value="HTHFIS"/>
</dbReference>
<sequence>MLQSAHVLVADDEKNGRRMLEILLNQLGFQVSTAADGAEALEIIRTTSIDLLITDLNMPKMDGLALLSALRGEGNELPVIVVTAYGTVESAVAAMKQGAFDFIVRPLDVEQVEMVVHHALESCRLKQENTFLRDQLDKKGWGEFIGQNSAMHNVYDLIKQVAPSKASVFISGETGTGKELVARAIHRHSGRSGLFVPINCAAIPASILESELFGYVRGAFTGADKDRIGKFEFAHQGTVFLDEITEIPLEIQTKLLRVLQENTIERLGTNRNSKIDIRVIAATNRNPRLAVDQGHLREDVYYRLNVVNINLPPLRDRQDDTLLLANSFIEKYCKQLGYPKLQLSTAACELLTAYPWPGNVRELENIIERAVVISRGSKIDEEHLPQEMVMVESQQLPLQRQYDDGGLQDCDNLENCVASLEIRMINNALQNAEGSKAQAARSLKISERTLWYKLKKYKIGVTYAEE</sequence>
<dbReference type="InterPro" id="IPR058031">
    <property type="entry name" value="AAA_lid_NorR"/>
</dbReference>
<dbReference type="Gene3D" id="3.40.50.2300">
    <property type="match status" value="1"/>
</dbReference>
<dbReference type="SMART" id="SM00448">
    <property type="entry name" value="REC"/>
    <property type="match status" value="1"/>
</dbReference>
<dbReference type="Gene3D" id="3.40.50.300">
    <property type="entry name" value="P-loop containing nucleotide triphosphate hydrolases"/>
    <property type="match status" value="1"/>
</dbReference>
<name>A0A1R4HAQ1_9GAMM</name>
<dbReference type="EMBL" id="FUKJ01000252">
    <property type="protein sequence ID" value="SJM93334.1"/>
    <property type="molecule type" value="Genomic_DNA"/>
</dbReference>
<dbReference type="InterPro" id="IPR027417">
    <property type="entry name" value="P-loop_NTPase"/>
</dbReference>
<evidence type="ECO:0000259" key="8">
    <source>
        <dbReference type="PROSITE" id="PS50045"/>
    </source>
</evidence>
<dbReference type="RefSeq" id="WP_087147341.1">
    <property type="nucleotide sequence ID" value="NZ_FUKJ01000252.1"/>
</dbReference>
<keyword evidence="6" id="KW-0804">Transcription</keyword>
<dbReference type="InterPro" id="IPR025944">
    <property type="entry name" value="Sigma_54_int_dom_CS"/>
</dbReference>
<dbReference type="InterPro" id="IPR002078">
    <property type="entry name" value="Sigma_54_int"/>
</dbReference>
<dbReference type="GO" id="GO:0043565">
    <property type="term" value="F:sequence-specific DNA binding"/>
    <property type="evidence" value="ECO:0007669"/>
    <property type="project" value="InterPro"/>
</dbReference>
<dbReference type="GO" id="GO:0000160">
    <property type="term" value="P:phosphorelay signal transduction system"/>
    <property type="evidence" value="ECO:0007669"/>
    <property type="project" value="UniProtKB-KW"/>
</dbReference>
<feature type="domain" description="Response regulatory" evidence="9">
    <location>
        <begin position="6"/>
        <end position="120"/>
    </location>
</feature>
<dbReference type="InterPro" id="IPR011006">
    <property type="entry name" value="CheY-like_superfamily"/>
</dbReference>
<dbReference type="FunFam" id="3.40.50.2300:FF:000018">
    <property type="entry name" value="DNA-binding transcriptional regulator NtrC"/>
    <property type="match status" value="1"/>
</dbReference>
<keyword evidence="2" id="KW-0547">Nucleotide-binding</keyword>
<evidence type="ECO:0000256" key="7">
    <source>
        <dbReference type="PROSITE-ProRule" id="PRU00169"/>
    </source>
</evidence>
<dbReference type="FunFam" id="3.40.50.300:FF:000006">
    <property type="entry name" value="DNA-binding transcriptional regulator NtrC"/>
    <property type="match status" value="1"/>
</dbReference>
<dbReference type="Pfam" id="PF00158">
    <property type="entry name" value="Sigma54_activat"/>
    <property type="match status" value="1"/>
</dbReference>
<gene>
    <name evidence="10" type="primary">atoC</name>
    <name evidence="10" type="ORF">CRENPOLYSF2_3250004</name>
</gene>
<evidence type="ECO:0000256" key="2">
    <source>
        <dbReference type="ARBA" id="ARBA00022741"/>
    </source>
</evidence>
<accession>A0A1R4HAQ1</accession>
<dbReference type="InterPro" id="IPR001789">
    <property type="entry name" value="Sig_transdc_resp-reg_receiver"/>
</dbReference>
<feature type="modified residue" description="4-aspartylphosphate" evidence="7">
    <location>
        <position position="55"/>
    </location>
</feature>
<organism evidence="10 11">
    <name type="scientific">Crenothrix polyspora</name>
    <dbReference type="NCBI Taxonomy" id="360316"/>
    <lineage>
        <taxon>Bacteria</taxon>
        <taxon>Pseudomonadati</taxon>
        <taxon>Pseudomonadota</taxon>
        <taxon>Gammaproteobacteria</taxon>
        <taxon>Methylococcales</taxon>
        <taxon>Crenotrichaceae</taxon>
        <taxon>Crenothrix</taxon>
    </lineage>
</organism>
<dbReference type="AlphaFoldDB" id="A0A1R4HAQ1"/>
<dbReference type="SUPFAM" id="SSF52172">
    <property type="entry name" value="CheY-like"/>
    <property type="match status" value="1"/>
</dbReference>
<dbReference type="Pfam" id="PF02954">
    <property type="entry name" value="HTH_8"/>
    <property type="match status" value="1"/>
</dbReference>
<dbReference type="GO" id="GO:0006355">
    <property type="term" value="P:regulation of DNA-templated transcription"/>
    <property type="evidence" value="ECO:0007669"/>
    <property type="project" value="InterPro"/>
</dbReference>
<reference evidence="11" key="1">
    <citation type="submission" date="2017-02" db="EMBL/GenBank/DDBJ databases">
        <authorList>
            <person name="Daims H."/>
        </authorList>
    </citation>
    <scope>NUCLEOTIDE SEQUENCE [LARGE SCALE GENOMIC DNA]</scope>
</reference>
<dbReference type="PROSITE" id="PS00688">
    <property type="entry name" value="SIGMA54_INTERACT_3"/>
    <property type="match status" value="1"/>
</dbReference>
<evidence type="ECO:0000256" key="6">
    <source>
        <dbReference type="ARBA" id="ARBA00023163"/>
    </source>
</evidence>
<keyword evidence="11" id="KW-1185">Reference proteome</keyword>
<evidence type="ECO:0000313" key="11">
    <source>
        <dbReference type="Proteomes" id="UP000195442"/>
    </source>
</evidence>
<dbReference type="InterPro" id="IPR009057">
    <property type="entry name" value="Homeodomain-like_sf"/>
</dbReference>
<dbReference type="Proteomes" id="UP000195442">
    <property type="component" value="Unassembled WGS sequence"/>
</dbReference>
<evidence type="ECO:0000256" key="3">
    <source>
        <dbReference type="ARBA" id="ARBA00022840"/>
    </source>
</evidence>
<dbReference type="OrthoDB" id="9804019at2"/>